<keyword evidence="5" id="KW-1185">Reference proteome</keyword>
<evidence type="ECO:0000256" key="1">
    <source>
        <dbReference type="SAM" id="MobiDB-lite"/>
    </source>
</evidence>
<comment type="caution">
    <text evidence="4">The sequence shown here is derived from an EMBL/GenBank/DDBJ whole genome shotgun (WGS) entry which is preliminary data.</text>
</comment>
<dbReference type="EMBL" id="JASHIF010000009">
    <property type="protein sequence ID" value="MDI9859993.1"/>
    <property type="molecule type" value="Genomic_DNA"/>
</dbReference>
<dbReference type="Pfam" id="PF17963">
    <property type="entry name" value="Big_9"/>
    <property type="match status" value="1"/>
</dbReference>
<proteinExistence type="predicted"/>
<evidence type="ECO:0000313" key="4">
    <source>
        <dbReference type="EMBL" id="MDI9859993.1"/>
    </source>
</evidence>
<name>A0ABT6YA48_9BACT</name>
<reference evidence="4 5" key="1">
    <citation type="submission" date="2023-05" db="EMBL/GenBank/DDBJ databases">
        <title>Novel species of genus Flectobacillus isolated from stream in China.</title>
        <authorList>
            <person name="Lu H."/>
        </authorList>
    </citation>
    <scope>NUCLEOTIDE SEQUENCE [LARGE SCALE GENOMIC DNA]</scope>
    <source>
        <strain evidence="4 5">KCTC 42575</strain>
    </source>
</reference>
<feature type="signal peptide" evidence="2">
    <location>
        <begin position="1"/>
        <end position="23"/>
    </location>
</feature>
<dbReference type="RefSeq" id="WP_283344824.1">
    <property type="nucleotide sequence ID" value="NZ_JASHIF010000009.1"/>
</dbReference>
<feature type="chain" id="PRO_5047217033" description="DUF11 domain-containing protein" evidence="2">
    <location>
        <begin position="24"/>
        <end position="810"/>
    </location>
</feature>
<feature type="compositionally biased region" description="Polar residues" evidence="1">
    <location>
        <begin position="305"/>
        <end position="321"/>
    </location>
</feature>
<sequence>MNILKKIRILLACLTLFSVKIKAQDVSINIINQPATLTQGSALGRVMVDICNNDGGSRNASVGKLRPLISFPSSLVGNTVVPITFVGWTVLSNDGQSIRLENTVAIAPGECSHIVLGYTGVNIGGPLTVTGTMGFNGPQTVGNLTGNDNSTTSITIAAGGTDSDGDGDPDVSDPAANDPCSWGVGQVIANTTLVWRNADCDGDGVTNYAEATGLDGNPATTADNTDPKSACSLNITQVTLMATSSGDCDGDGVTNKDEINGLDRNPLTTADNTNPLDLCSYNAVDQVIANTSQTWRTSDCDKDGNTNFTDPNPKSPTANNDVLTTSFGSTGSVNVLLNDDFLPNITLSITRSGGTAQGTVTFSPTTGFMTYSPLASEQGSTVSVNYQVCNTAVSPSVCANAVVNITVTGSSPRLSITKAVSSGLYSLFDNFTYTLTVNNTGSVPTSGMIIIKDTLQMGLALVSATVNTGWGCSASGQLVTCTRTNSIPAGGSSSVTITVAALQAGTFYNKAGVYGGGDPVAINGITAAQSNVTTTFVAQFSVRVTLKVFLKGAYNPTDGLMLDNLRSQGLIPLVQPYGKGAYADIPHIGPDEITTSDVLAVTGNNAIVDWVSVELRDKNNPAIILSSRSGLIQRDGDIVDVDGVSCLRLMNISNNSYYIAIRHRNHLAVMSALSYPLSDACFNLIDFTSPSVSIYTKPNTDPEFSAYPMMDVGGIRALWGGNASPDRFVIYQGPNNDRTFVGSVILTDPNNTESLNNYMVNGYLRADLNLDGNTILQGPNNDINLLFNEIFTHPENAEKLNNFIIFQQLP</sequence>
<keyword evidence="2" id="KW-0732">Signal</keyword>
<evidence type="ECO:0000256" key="2">
    <source>
        <dbReference type="SAM" id="SignalP"/>
    </source>
</evidence>
<protein>
    <recommendedName>
        <fullName evidence="3">DUF11 domain-containing protein</fullName>
    </recommendedName>
</protein>
<evidence type="ECO:0000259" key="3">
    <source>
        <dbReference type="Pfam" id="PF01345"/>
    </source>
</evidence>
<feature type="region of interest" description="Disordered" evidence="1">
    <location>
        <begin position="158"/>
        <end position="178"/>
    </location>
</feature>
<feature type="region of interest" description="Disordered" evidence="1">
    <location>
        <begin position="299"/>
        <end position="321"/>
    </location>
</feature>
<dbReference type="Proteomes" id="UP001236507">
    <property type="component" value="Unassembled WGS sequence"/>
</dbReference>
<dbReference type="NCBIfam" id="TIGR01451">
    <property type="entry name" value="B_ant_repeat"/>
    <property type="match status" value="1"/>
</dbReference>
<dbReference type="Pfam" id="PF01345">
    <property type="entry name" value="DUF11"/>
    <property type="match status" value="1"/>
</dbReference>
<dbReference type="InterPro" id="IPR013783">
    <property type="entry name" value="Ig-like_fold"/>
</dbReference>
<organism evidence="4 5">
    <name type="scientific">Flectobacillus roseus</name>
    <dbReference type="NCBI Taxonomy" id="502259"/>
    <lineage>
        <taxon>Bacteria</taxon>
        <taxon>Pseudomonadati</taxon>
        <taxon>Bacteroidota</taxon>
        <taxon>Cytophagia</taxon>
        <taxon>Cytophagales</taxon>
        <taxon>Flectobacillaceae</taxon>
        <taxon>Flectobacillus</taxon>
    </lineage>
</organism>
<dbReference type="Gene3D" id="2.60.40.10">
    <property type="entry name" value="Immunoglobulins"/>
    <property type="match status" value="1"/>
</dbReference>
<evidence type="ECO:0000313" key="5">
    <source>
        <dbReference type="Proteomes" id="UP001236507"/>
    </source>
</evidence>
<dbReference type="InterPro" id="IPR047589">
    <property type="entry name" value="DUF11_rpt"/>
</dbReference>
<dbReference type="InterPro" id="IPR001434">
    <property type="entry name" value="OmcB-like_DUF11"/>
</dbReference>
<feature type="domain" description="DUF11" evidence="3">
    <location>
        <begin position="414"/>
        <end position="523"/>
    </location>
</feature>
<accession>A0ABT6YA48</accession>
<gene>
    <name evidence="4" type="ORF">QM524_12300</name>
</gene>